<dbReference type="Pfam" id="PF00001">
    <property type="entry name" value="7tm_1"/>
    <property type="match status" value="1"/>
</dbReference>
<dbReference type="InterPro" id="IPR017452">
    <property type="entry name" value="GPCR_Rhodpsn_7TM"/>
</dbReference>
<dbReference type="OMA" id="WIQGIFY"/>
<feature type="transmembrane region" description="Helical" evidence="5">
    <location>
        <begin position="236"/>
        <end position="256"/>
    </location>
</feature>
<dbReference type="GO" id="GO:0016020">
    <property type="term" value="C:membrane"/>
    <property type="evidence" value="ECO:0007669"/>
    <property type="project" value="UniProtKB-SubCell"/>
</dbReference>
<dbReference type="AlphaFoldDB" id="A0A3B3CFK1"/>
<dbReference type="GO" id="GO:0004984">
    <property type="term" value="F:olfactory receptor activity"/>
    <property type="evidence" value="ECO:0007669"/>
    <property type="project" value="TreeGrafter"/>
</dbReference>
<reference evidence="7" key="2">
    <citation type="submission" date="2025-09" db="UniProtKB">
        <authorList>
            <consortium name="Ensembl"/>
        </authorList>
    </citation>
    <scope>IDENTIFICATION</scope>
</reference>
<dbReference type="PANTHER" id="PTHR26451:SF866">
    <property type="entry name" value="ODORANT RECEPTOR-RELATED"/>
    <property type="match status" value="1"/>
</dbReference>
<dbReference type="Proteomes" id="UP000261560">
    <property type="component" value="Unplaced"/>
</dbReference>
<evidence type="ECO:0000313" key="7">
    <source>
        <dbReference type="Ensembl" id="ENSOMEP00000016612.1"/>
    </source>
</evidence>
<dbReference type="PROSITE" id="PS50262">
    <property type="entry name" value="G_PROTEIN_RECEP_F1_2"/>
    <property type="match status" value="1"/>
</dbReference>
<evidence type="ECO:0000256" key="1">
    <source>
        <dbReference type="ARBA" id="ARBA00004370"/>
    </source>
</evidence>
<dbReference type="Gene3D" id="1.20.1070.10">
    <property type="entry name" value="Rhodopsin 7-helix transmembrane proteins"/>
    <property type="match status" value="1"/>
</dbReference>
<proteinExistence type="predicted"/>
<dbReference type="InterPro" id="IPR000276">
    <property type="entry name" value="GPCR_Rhodpsn"/>
</dbReference>
<keyword evidence="8" id="KW-1185">Reference proteome</keyword>
<accession>A0A3B3CFK1</accession>
<evidence type="ECO:0000259" key="6">
    <source>
        <dbReference type="PROSITE" id="PS50262"/>
    </source>
</evidence>
<organism evidence="7 8">
    <name type="scientific">Oryzias melastigma</name>
    <name type="common">Marine medaka</name>
    <dbReference type="NCBI Taxonomy" id="30732"/>
    <lineage>
        <taxon>Eukaryota</taxon>
        <taxon>Metazoa</taxon>
        <taxon>Chordata</taxon>
        <taxon>Craniata</taxon>
        <taxon>Vertebrata</taxon>
        <taxon>Euteleostomi</taxon>
        <taxon>Actinopterygii</taxon>
        <taxon>Neopterygii</taxon>
        <taxon>Teleostei</taxon>
        <taxon>Neoteleostei</taxon>
        <taxon>Acanthomorphata</taxon>
        <taxon>Ovalentaria</taxon>
        <taxon>Atherinomorphae</taxon>
        <taxon>Beloniformes</taxon>
        <taxon>Adrianichthyidae</taxon>
        <taxon>Oryziinae</taxon>
        <taxon>Oryzias</taxon>
    </lineage>
</organism>
<evidence type="ECO:0000256" key="5">
    <source>
        <dbReference type="SAM" id="Phobius"/>
    </source>
</evidence>
<comment type="subcellular location">
    <subcellularLocation>
        <location evidence="1">Membrane</location>
    </subcellularLocation>
</comment>
<feature type="transmembrane region" description="Helical" evidence="5">
    <location>
        <begin position="31"/>
        <end position="56"/>
    </location>
</feature>
<feature type="domain" description="G-protein coupled receptors family 1 profile" evidence="6">
    <location>
        <begin position="48"/>
        <end position="291"/>
    </location>
</feature>
<feature type="transmembrane region" description="Helical" evidence="5">
    <location>
        <begin position="93"/>
        <end position="119"/>
    </location>
</feature>
<dbReference type="GO" id="GO:0004930">
    <property type="term" value="F:G protein-coupled receptor activity"/>
    <property type="evidence" value="ECO:0007669"/>
    <property type="project" value="InterPro"/>
</dbReference>
<keyword evidence="3 5" id="KW-1133">Transmembrane helix</keyword>
<evidence type="ECO:0000256" key="2">
    <source>
        <dbReference type="ARBA" id="ARBA00022692"/>
    </source>
</evidence>
<dbReference type="InterPro" id="IPR052921">
    <property type="entry name" value="GPCR1_Superfamily_Member"/>
</dbReference>
<dbReference type="FunFam" id="1.20.1070.10:FF:000096">
    <property type="entry name" value="Odorant receptor 131-2"/>
    <property type="match status" value="1"/>
</dbReference>
<name>A0A3B3CFK1_ORYME</name>
<keyword evidence="4 5" id="KW-0472">Membrane</keyword>
<feature type="transmembrane region" description="Helical" evidence="5">
    <location>
        <begin position="194"/>
        <end position="215"/>
    </location>
</feature>
<dbReference type="GeneTree" id="ENSGT00940000163093"/>
<dbReference type="STRING" id="30732.ENSOMEP00000016612"/>
<evidence type="ECO:0000313" key="8">
    <source>
        <dbReference type="Proteomes" id="UP000261560"/>
    </source>
</evidence>
<dbReference type="SUPFAM" id="SSF81321">
    <property type="entry name" value="Family A G protein-coupled receptor-like"/>
    <property type="match status" value="1"/>
</dbReference>
<protein>
    <recommendedName>
        <fullName evidence="6">G-protein coupled receptors family 1 profile domain-containing protein</fullName>
    </recommendedName>
</protein>
<dbReference type="Ensembl" id="ENSOMET00000034481.1">
    <property type="protein sequence ID" value="ENSOMEP00000016612.1"/>
    <property type="gene ID" value="ENSOMEG00000018295.1"/>
</dbReference>
<dbReference type="PANTHER" id="PTHR26451">
    <property type="entry name" value="G_PROTEIN_RECEP_F1_2 DOMAIN-CONTAINING PROTEIN"/>
    <property type="match status" value="1"/>
</dbReference>
<dbReference type="GO" id="GO:0005549">
    <property type="term" value="F:odorant binding"/>
    <property type="evidence" value="ECO:0007669"/>
    <property type="project" value="TreeGrafter"/>
</dbReference>
<reference evidence="7" key="1">
    <citation type="submission" date="2025-08" db="UniProtKB">
        <authorList>
            <consortium name="Ensembl"/>
        </authorList>
    </citation>
    <scope>IDENTIFICATION</scope>
</reference>
<evidence type="ECO:0000256" key="3">
    <source>
        <dbReference type="ARBA" id="ARBA00022989"/>
    </source>
</evidence>
<dbReference type="PaxDb" id="30732-ENSOMEP00000016612"/>
<sequence>FGFCFLNRLEEESSVHSNSMSELLNMNYPRLLIFSIISTVSCCVFLFINGTMLFTLRSKPVFRETCRFILLFNLLLGDTVQLAHSQIHFLFTLAYSICIALNMIVNLTTGISPLTLVLMPLEQYVAVCYPLRHASIITVRNTAAAVIAVWAVSSFNNLTRVLLFLKFPFEKIKPTDVCANVSVLLAPLTAEYDRAYTCVLFVSAGVAVTSSYVGVIVAAKSASTDKALARKARHTLLLHLVQLGLSLSSTINNPVIIALSKLLTRMAFLWIQGIFYILFILFPRCMTSLIYGLRDQTVRPVLLYHLSCHFKISVRG</sequence>
<feature type="transmembrane region" description="Helical" evidence="5">
    <location>
        <begin position="262"/>
        <end position="282"/>
    </location>
</feature>
<evidence type="ECO:0000256" key="4">
    <source>
        <dbReference type="ARBA" id="ARBA00023136"/>
    </source>
</evidence>
<keyword evidence="2 5" id="KW-0812">Transmembrane</keyword>